<keyword evidence="3" id="KW-1185">Reference proteome</keyword>
<sequence>MAHYQLLDLAPEVLHNIFQNVEPSDLASLARTCHHLNNCIRSDEFLWRLHYLSLFVRVKAGFHDDLISTAPPADQDLLSGSSSRRRYQVLARKTDPFSEAAKDPGIR</sequence>
<dbReference type="OrthoDB" id="3541472at2759"/>
<accession>A0A0D2KDW2</accession>
<organism evidence="2 3">
    <name type="scientific">Fonsecaea multimorphosa CBS 102226</name>
    <dbReference type="NCBI Taxonomy" id="1442371"/>
    <lineage>
        <taxon>Eukaryota</taxon>
        <taxon>Fungi</taxon>
        <taxon>Dikarya</taxon>
        <taxon>Ascomycota</taxon>
        <taxon>Pezizomycotina</taxon>
        <taxon>Eurotiomycetes</taxon>
        <taxon>Chaetothyriomycetidae</taxon>
        <taxon>Chaetothyriales</taxon>
        <taxon>Herpotrichiellaceae</taxon>
        <taxon>Fonsecaea</taxon>
    </lineage>
</organism>
<evidence type="ECO:0000313" key="2">
    <source>
        <dbReference type="EMBL" id="KIX94888.1"/>
    </source>
</evidence>
<proteinExistence type="predicted"/>
<dbReference type="PROSITE" id="PS50181">
    <property type="entry name" value="FBOX"/>
    <property type="match status" value="1"/>
</dbReference>
<dbReference type="GeneID" id="27715324"/>
<protein>
    <recommendedName>
        <fullName evidence="1">F-box domain-containing protein</fullName>
    </recommendedName>
</protein>
<feature type="domain" description="F-box" evidence="1">
    <location>
        <begin position="3"/>
        <end position="50"/>
    </location>
</feature>
<reference evidence="2 3" key="1">
    <citation type="submission" date="2015-01" db="EMBL/GenBank/DDBJ databases">
        <title>The Genome Sequence of Fonsecaea multimorphosa CBS 102226.</title>
        <authorList>
            <consortium name="The Broad Institute Genomics Platform"/>
            <person name="Cuomo C."/>
            <person name="de Hoog S."/>
            <person name="Gorbushina A."/>
            <person name="Stielow B."/>
            <person name="Teixiera M."/>
            <person name="Abouelleil A."/>
            <person name="Chapman S.B."/>
            <person name="Priest M."/>
            <person name="Young S.K."/>
            <person name="Wortman J."/>
            <person name="Nusbaum C."/>
            <person name="Birren B."/>
        </authorList>
    </citation>
    <scope>NUCLEOTIDE SEQUENCE [LARGE SCALE GENOMIC DNA]</scope>
    <source>
        <strain evidence="2 3">CBS 102226</strain>
    </source>
</reference>
<evidence type="ECO:0000313" key="3">
    <source>
        <dbReference type="Proteomes" id="UP000053411"/>
    </source>
</evidence>
<gene>
    <name evidence="2" type="ORF">Z520_09578</name>
</gene>
<evidence type="ECO:0000259" key="1">
    <source>
        <dbReference type="PROSITE" id="PS50181"/>
    </source>
</evidence>
<dbReference type="InterPro" id="IPR036047">
    <property type="entry name" value="F-box-like_dom_sf"/>
</dbReference>
<dbReference type="Proteomes" id="UP000053411">
    <property type="component" value="Unassembled WGS sequence"/>
</dbReference>
<name>A0A0D2KDW2_9EURO</name>
<dbReference type="AlphaFoldDB" id="A0A0D2KDW2"/>
<dbReference type="SMART" id="SM00256">
    <property type="entry name" value="FBOX"/>
    <property type="match status" value="1"/>
</dbReference>
<dbReference type="InterPro" id="IPR001810">
    <property type="entry name" value="F-box_dom"/>
</dbReference>
<dbReference type="Gene3D" id="1.20.1280.50">
    <property type="match status" value="1"/>
</dbReference>
<dbReference type="CDD" id="cd09917">
    <property type="entry name" value="F-box_SF"/>
    <property type="match status" value="1"/>
</dbReference>
<dbReference type="Pfam" id="PF12937">
    <property type="entry name" value="F-box-like"/>
    <property type="match status" value="1"/>
</dbReference>
<dbReference type="VEuPathDB" id="FungiDB:Z520_09578"/>
<dbReference type="SUPFAM" id="SSF81383">
    <property type="entry name" value="F-box domain"/>
    <property type="match status" value="1"/>
</dbReference>
<dbReference type="EMBL" id="KN848085">
    <property type="protein sequence ID" value="KIX94888.1"/>
    <property type="molecule type" value="Genomic_DNA"/>
</dbReference>
<dbReference type="RefSeq" id="XP_016629011.1">
    <property type="nucleotide sequence ID" value="XM_016780072.1"/>
</dbReference>